<evidence type="ECO:0000313" key="2">
    <source>
        <dbReference type="Proteomes" id="UP001055439"/>
    </source>
</evidence>
<dbReference type="AlphaFoldDB" id="A0A9E7I008"/>
<organism evidence="1 2">
    <name type="scientific">Musa troglodytarum</name>
    <name type="common">fe'i banana</name>
    <dbReference type="NCBI Taxonomy" id="320322"/>
    <lineage>
        <taxon>Eukaryota</taxon>
        <taxon>Viridiplantae</taxon>
        <taxon>Streptophyta</taxon>
        <taxon>Embryophyta</taxon>
        <taxon>Tracheophyta</taxon>
        <taxon>Spermatophyta</taxon>
        <taxon>Magnoliopsida</taxon>
        <taxon>Liliopsida</taxon>
        <taxon>Zingiberales</taxon>
        <taxon>Musaceae</taxon>
        <taxon>Musa</taxon>
    </lineage>
</organism>
<evidence type="ECO:0000313" key="1">
    <source>
        <dbReference type="EMBL" id="URE40123.1"/>
    </source>
</evidence>
<sequence length="295" mass="33415">MSERRKDKEMETLVWLVMGAGKRQGDEGKTKHGQGRGTLNIKLGYPSPQGKEMCPTNSITIPHHFAWGEERERNHALTCEEPFRESTSHGSERHEIISTWIDGRQREEEKIDERFEYGQESPSAARAARPRRLSLQLFQHGVVPDAHLPDHVAADTSPRIASAAASTLHVAITSARHTRLADDPGFYAPRYKKHCLLLLVAMLRIFRYTALDLVEQTNSAIAQWGAELRDQKNCLDKGKWKKLLSLTEIRMEKHLLWRLGANGSWLHNGPKQSQVPKDPAPTRTELGFCYTVRAG</sequence>
<dbReference type="EMBL" id="CP097510">
    <property type="protein sequence ID" value="URE40123.1"/>
    <property type="molecule type" value="Genomic_DNA"/>
</dbReference>
<gene>
    <name evidence="1" type="ORF">MUK42_16419</name>
</gene>
<accession>A0A9E7I008</accession>
<reference evidence="1" key="1">
    <citation type="submission" date="2022-05" db="EMBL/GenBank/DDBJ databases">
        <title>The Musa troglodytarum L. genome provides insights into the mechanism of non-climacteric behaviour and enrichment of carotenoids.</title>
        <authorList>
            <person name="Wang J."/>
        </authorList>
    </citation>
    <scope>NUCLEOTIDE SEQUENCE</scope>
    <source>
        <tissue evidence="1">Leaf</tissue>
    </source>
</reference>
<dbReference type="Proteomes" id="UP001055439">
    <property type="component" value="Chromosome 8"/>
</dbReference>
<name>A0A9E7I008_9LILI</name>
<protein>
    <submittedName>
        <fullName evidence="1">Uncharacterized protein</fullName>
    </submittedName>
</protein>
<keyword evidence="2" id="KW-1185">Reference proteome</keyword>
<proteinExistence type="predicted"/>